<reference evidence="9" key="1">
    <citation type="submission" date="2025-08" db="UniProtKB">
        <authorList>
            <consortium name="Ensembl"/>
        </authorList>
    </citation>
    <scope>IDENTIFICATION</scope>
</reference>
<accession>A0A8C2WSU5</accession>
<feature type="transmembrane region" description="Helical" evidence="8">
    <location>
        <begin position="530"/>
        <end position="549"/>
    </location>
</feature>
<dbReference type="Ensembl" id="ENSCLMT00005005441.1">
    <property type="protein sequence ID" value="ENSCLMP00005005084.1"/>
    <property type="gene ID" value="ENSCLMG00005002530.1"/>
</dbReference>
<feature type="transmembrane region" description="Helical" evidence="8">
    <location>
        <begin position="579"/>
        <end position="601"/>
    </location>
</feature>
<dbReference type="InterPro" id="IPR000175">
    <property type="entry name" value="Na/ntran_symport"/>
</dbReference>
<keyword evidence="5 8" id="KW-0472">Membrane</keyword>
<comment type="similarity">
    <text evidence="7">Belongs to the sodium:neurotransmitter symporter (SNF) (TC 2.A.22) family.</text>
</comment>
<feature type="transmembrane region" description="Helical" evidence="8">
    <location>
        <begin position="486"/>
        <end position="509"/>
    </location>
</feature>
<feature type="transmembrane region" description="Helical" evidence="8">
    <location>
        <begin position="220"/>
        <end position="240"/>
    </location>
</feature>
<dbReference type="PRINTS" id="PR00176">
    <property type="entry name" value="NANEUSMPORT"/>
</dbReference>
<evidence type="ECO:0000256" key="6">
    <source>
        <dbReference type="PIRSR" id="PIRSR600175-1"/>
    </source>
</evidence>
<dbReference type="GO" id="GO:0031526">
    <property type="term" value="C:brush border membrane"/>
    <property type="evidence" value="ECO:0007669"/>
    <property type="project" value="TreeGrafter"/>
</dbReference>
<proteinExistence type="inferred from homology"/>
<dbReference type="PANTHER" id="PTHR11616:SF285">
    <property type="entry name" value="TRANSPORTER"/>
    <property type="match status" value="1"/>
</dbReference>
<evidence type="ECO:0000256" key="7">
    <source>
        <dbReference type="RuleBase" id="RU003732"/>
    </source>
</evidence>
<dbReference type="PROSITE" id="PS00754">
    <property type="entry name" value="NA_NEUROTRAN_SYMP_2"/>
    <property type="match status" value="1"/>
</dbReference>
<gene>
    <name evidence="9" type="primary">SLC6A19</name>
</gene>
<dbReference type="PANTHER" id="PTHR11616">
    <property type="entry name" value="SODIUM/CHLORIDE DEPENDENT TRANSPORTER"/>
    <property type="match status" value="1"/>
</dbReference>
<keyword evidence="6" id="KW-0479">Metal-binding</keyword>
<dbReference type="PROSITE" id="PS00610">
    <property type="entry name" value="NA_NEUROTRAN_SYMP_1"/>
    <property type="match status" value="1"/>
</dbReference>
<keyword evidence="3 7" id="KW-0812">Transmembrane</keyword>
<keyword evidence="10" id="KW-1185">Reference proteome</keyword>
<feature type="transmembrane region" description="Helical" evidence="8">
    <location>
        <begin position="111"/>
        <end position="139"/>
    </location>
</feature>
<evidence type="ECO:0000256" key="2">
    <source>
        <dbReference type="ARBA" id="ARBA00022448"/>
    </source>
</evidence>
<feature type="transmembrane region" description="Helical" evidence="8">
    <location>
        <begin position="39"/>
        <end position="57"/>
    </location>
</feature>
<organism evidence="9 10">
    <name type="scientific">Cyclopterus lumpus</name>
    <name type="common">Lumpsucker</name>
    <dbReference type="NCBI Taxonomy" id="8103"/>
    <lineage>
        <taxon>Eukaryota</taxon>
        <taxon>Metazoa</taxon>
        <taxon>Chordata</taxon>
        <taxon>Craniata</taxon>
        <taxon>Vertebrata</taxon>
        <taxon>Euteleostomi</taxon>
        <taxon>Actinopterygii</taxon>
        <taxon>Neopterygii</taxon>
        <taxon>Teleostei</taxon>
        <taxon>Neoteleostei</taxon>
        <taxon>Acanthomorphata</taxon>
        <taxon>Eupercaria</taxon>
        <taxon>Perciformes</taxon>
        <taxon>Cottioidei</taxon>
        <taxon>Cottales</taxon>
        <taxon>Cyclopteridae</taxon>
        <taxon>Cyclopterus</taxon>
    </lineage>
</organism>
<dbReference type="GO" id="GO:0015175">
    <property type="term" value="F:neutral L-amino acid transmembrane transporter activity"/>
    <property type="evidence" value="ECO:0007669"/>
    <property type="project" value="TreeGrafter"/>
</dbReference>
<dbReference type="Proteomes" id="UP000694565">
    <property type="component" value="Unplaced"/>
</dbReference>
<feature type="transmembrane region" description="Helical" evidence="8">
    <location>
        <begin position="455"/>
        <end position="480"/>
    </location>
</feature>
<feature type="transmembrane region" description="Helical" evidence="8">
    <location>
        <begin position="69"/>
        <end position="90"/>
    </location>
</feature>
<dbReference type="GO" id="GO:0046872">
    <property type="term" value="F:metal ion binding"/>
    <property type="evidence" value="ECO:0007669"/>
    <property type="project" value="UniProtKB-KW"/>
</dbReference>
<evidence type="ECO:0000256" key="8">
    <source>
        <dbReference type="SAM" id="Phobius"/>
    </source>
</evidence>
<keyword evidence="4 8" id="KW-1133">Transmembrane helix</keyword>
<dbReference type="Pfam" id="PF00209">
    <property type="entry name" value="SNF"/>
    <property type="match status" value="1"/>
</dbReference>
<sequence>MRLVFPNPGLDNRIPTHEDLDRMEKEAGDRPKWDNKAQYMLTCVGFCIGLGNVWRFPYLCQTHGGGAFLIPYLILLVLEGMPLLLMEFAIGQRLRKGSVGVWRAVNPYLTGVGIASMLVSLLIGLYYNTLIAWILWYLFNSFQDPLPWTQCPLNDNGTGFVPECQRSSTVDYYFYRVTLNSSASIDDSGGIHWPIVLCLLAAWTVMCVCYVQGIGSSGKAVYVTAILPYIVLAIFLIRGLTLKGSLSGLKFLFTPDVNELIKPTTWLDAGAQVFYSFGVGWGGLISFSSYNPVHNNCVQDAVILSVITGLTSIYAATVTYSIIGFRATEQYDNCISDNILTLLNAFDLPEDNITTSNYEAALIHLNNSYPDTVLGLDINTCDIQTLLSEGGEGTGLAFIVFTEAITKMPGSPFWSVLFFVMLLCLGLSSLFGTIEGVVMPLKDLNVFPKKWSHELLTGVTCAVAFIICLLFAQHSGLYWVTLFDNFAGSVPLLTIGLFEMIAVVYIYGIDRFNEDLEYMVGHKPGIFWQVTWRFISPLIVLVILVFYMVTQVQEELTYLVWDPNSEEFPSLALVPYPSWINVIIFLMAGIPSLAVPVYALCRLFFICCKKTPSCFPVFSLFTKTQITDSLL</sequence>
<dbReference type="NCBIfam" id="NF037979">
    <property type="entry name" value="Na_transp"/>
    <property type="match status" value="1"/>
</dbReference>
<reference evidence="9" key="2">
    <citation type="submission" date="2025-09" db="UniProtKB">
        <authorList>
            <consortium name="Ensembl"/>
        </authorList>
    </citation>
    <scope>IDENTIFICATION</scope>
</reference>
<feature type="transmembrane region" description="Helical" evidence="8">
    <location>
        <begin position="302"/>
        <end position="323"/>
    </location>
</feature>
<evidence type="ECO:0000313" key="9">
    <source>
        <dbReference type="Ensembl" id="ENSCLMP00005005084.1"/>
    </source>
</evidence>
<dbReference type="GO" id="GO:0015293">
    <property type="term" value="F:symporter activity"/>
    <property type="evidence" value="ECO:0007669"/>
    <property type="project" value="UniProtKB-KW"/>
</dbReference>
<keyword evidence="7" id="KW-0769">Symport</keyword>
<evidence type="ECO:0000256" key="5">
    <source>
        <dbReference type="ARBA" id="ARBA00023136"/>
    </source>
</evidence>
<dbReference type="AlphaFoldDB" id="A0A8C2WSU5"/>
<feature type="binding site" evidence="6">
    <location>
        <position position="429"/>
    </location>
    <ligand>
        <name>Na(+)</name>
        <dbReference type="ChEBI" id="CHEBI:29101"/>
        <label>1</label>
    </ligand>
</feature>
<evidence type="ECO:0000313" key="10">
    <source>
        <dbReference type="Proteomes" id="UP000694565"/>
    </source>
</evidence>
<evidence type="ECO:0000256" key="1">
    <source>
        <dbReference type="ARBA" id="ARBA00004141"/>
    </source>
</evidence>
<feature type="transmembrane region" description="Helical" evidence="8">
    <location>
        <begin position="413"/>
        <end position="434"/>
    </location>
</feature>
<dbReference type="GeneTree" id="ENSGT00940000154896"/>
<dbReference type="PROSITE" id="PS50267">
    <property type="entry name" value="NA_NEUROTRAN_SYMP_3"/>
    <property type="match status" value="1"/>
</dbReference>
<evidence type="ECO:0000256" key="3">
    <source>
        <dbReference type="ARBA" id="ARBA00022692"/>
    </source>
</evidence>
<evidence type="ECO:0000256" key="4">
    <source>
        <dbReference type="ARBA" id="ARBA00022989"/>
    </source>
</evidence>
<keyword evidence="6" id="KW-0915">Sodium</keyword>
<feature type="transmembrane region" description="Helical" evidence="8">
    <location>
        <begin position="191"/>
        <end position="211"/>
    </location>
</feature>
<feature type="binding site" evidence="6">
    <location>
        <position position="52"/>
    </location>
    <ligand>
        <name>Na(+)</name>
        <dbReference type="ChEBI" id="CHEBI:29101"/>
        <label>1</label>
    </ligand>
</feature>
<name>A0A8C2WSU5_CYCLU</name>
<dbReference type="SUPFAM" id="SSF161070">
    <property type="entry name" value="SNF-like"/>
    <property type="match status" value="1"/>
</dbReference>
<dbReference type="InterPro" id="IPR037272">
    <property type="entry name" value="SNS_sf"/>
</dbReference>
<feature type="transmembrane region" description="Helical" evidence="8">
    <location>
        <begin position="273"/>
        <end position="290"/>
    </location>
</feature>
<feature type="binding site" evidence="6">
    <location>
        <position position="276"/>
    </location>
    <ligand>
        <name>Na(+)</name>
        <dbReference type="ChEBI" id="CHEBI:29101"/>
        <label>1</label>
    </ligand>
</feature>
<keyword evidence="2 7" id="KW-0813">Transport</keyword>
<feature type="binding site" evidence="6">
    <location>
        <position position="45"/>
    </location>
    <ligand>
        <name>Na(+)</name>
        <dbReference type="ChEBI" id="CHEBI:29101"/>
        <label>1</label>
    </ligand>
</feature>
<feature type="binding site" evidence="6">
    <location>
        <position position="425"/>
    </location>
    <ligand>
        <name>Na(+)</name>
        <dbReference type="ChEBI" id="CHEBI:29101"/>
        <label>1</label>
    </ligand>
</feature>
<protein>
    <recommendedName>
        <fullName evidence="7">Transporter</fullName>
    </recommendedName>
</protein>
<comment type="subcellular location">
    <subcellularLocation>
        <location evidence="1">Membrane</location>
        <topology evidence="1">Multi-pass membrane protein</topology>
    </subcellularLocation>
</comment>
<dbReference type="GO" id="GO:0035725">
    <property type="term" value="P:sodium ion transmembrane transport"/>
    <property type="evidence" value="ECO:0007669"/>
    <property type="project" value="TreeGrafter"/>
</dbReference>